<evidence type="ECO:0000313" key="2">
    <source>
        <dbReference type="EMBL" id="CAJ1078486.1"/>
    </source>
</evidence>
<evidence type="ECO:0000256" key="1">
    <source>
        <dbReference type="SAM" id="MobiDB-lite"/>
    </source>
</evidence>
<feature type="compositionally biased region" description="Low complexity" evidence="1">
    <location>
        <begin position="61"/>
        <end position="77"/>
    </location>
</feature>
<name>A0AAV1GXH2_XYRNO</name>
<dbReference type="Proteomes" id="UP001178508">
    <property type="component" value="Chromosome 17"/>
</dbReference>
<gene>
    <name evidence="2" type="ORF">XNOV1_A024950</name>
</gene>
<proteinExistence type="predicted"/>
<sequence length="166" mass="17482">MTDPAGEDFCHALGAQGRRLTELERAISSLGPGVPSLSAQLQALATQTNQLMVRLDTLPTAASSPDISSSPSVPSASLGHYSEPSAPPIESDLVAEQQSDPSLKKLFDQVRPATGGYQGAVRSVSEVGSTWARCLPTYKYPAFSTSSLSPSLRADGFVFCFTHPTP</sequence>
<reference evidence="2" key="1">
    <citation type="submission" date="2023-08" db="EMBL/GenBank/DDBJ databases">
        <authorList>
            <person name="Alioto T."/>
            <person name="Alioto T."/>
            <person name="Gomez Garrido J."/>
        </authorList>
    </citation>
    <scope>NUCLEOTIDE SEQUENCE</scope>
</reference>
<dbReference type="EMBL" id="OY660880">
    <property type="protein sequence ID" value="CAJ1078486.1"/>
    <property type="molecule type" value="Genomic_DNA"/>
</dbReference>
<evidence type="ECO:0000313" key="3">
    <source>
        <dbReference type="Proteomes" id="UP001178508"/>
    </source>
</evidence>
<dbReference type="AlphaFoldDB" id="A0AAV1GXH2"/>
<organism evidence="2 3">
    <name type="scientific">Xyrichtys novacula</name>
    <name type="common">Pearly razorfish</name>
    <name type="synonym">Hemipteronotus novacula</name>
    <dbReference type="NCBI Taxonomy" id="13765"/>
    <lineage>
        <taxon>Eukaryota</taxon>
        <taxon>Metazoa</taxon>
        <taxon>Chordata</taxon>
        <taxon>Craniata</taxon>
        <taxon>Vertebrata</taxon>
        <taxon>Euteleostomi</taxon>
        <taxon>Actinopterygii</taxon>
        <taxon>Neopterygii</taxon>
        <taxon>Teleostei</taxon>
        <taxon>Neoteleostei</taxon>
        <taxon>Acanthomorphata</taxon>
        <taxon>Eupercaria</taxon>
        <taxon>Labriformes</taxon>
        <taxon>Labridae</taxon>
        <taxon>Xyrichtys</taxon>
    </lineage>
</organism>
<protein>
    <submittedName>
        <fullName evidence="2">Uncharacterized protein</fullName>
    </submittedName>
</protein>
<keyword evidence="3" id="KW-1185">Reference proteome</keyword>
<accession>A0AAV1GXH2</accession>
<feature type="region of interest" description="Disordered" evidence="1">
    <location>
        <begin position="61"/>
        <end position="100"/>
    </location>
</feature>